<dbReference type="Proteomes" id="UP001055093">
    <property type="component" value="Unassembled WGS sequence"/>
</dbReference>
<proteinExistence type="predicted"/>
<organism evidence="2 3">
    <name type="scientific">Methylorubrum suomiense</name>
    <dbReference type="NCBI Taxonomy" id="144191"/>
    <lineage>
        <taxon>Bacteria</taxon>
        <taxon>Pseudomonadati</taxon>
        <taxon>Pseudomonadota</taxon>
        <taxon>Alphaproteobacteria</taxon>
        <taxon>Hyphomicrobiales</taxon>
        <taxon>Methylobacteriaceae</taxon>
        <taxon>Methylorubrum</taxon>
    </lineage>
</organism>
<evidence type="ECO:0000256" key="1">
    <source>
        <dbReference type="SAM" id="MobiDB-lite"/>
    </source>
</evidence>
<keyword evidence="3" id="KW-1185">Reference proteome</keyword>
<sequence length="101" mass="11503">MAEPSRRNDRPGDPTPGDPQTEDTTEALDPQEAVYRALHSERDALERALTLAQQTQRFGEADDVEAARHNEVALLKDLDRVMTLIRAAEIRRSQPLARRWQ</sequence>
<accession>A0ABQ4UZ91</accession>
<reference evidence="2" key="1">
    <citation type="journal article" date="2021" name="Front. Microbiol.">
        <title>Comprehensive Comparative Genomics and Phenotyping of Methylobacterium Species.</title>
        <authorList>
            <person name="Alessa O."/>
            <person name="Ogura Y."/>
            <person name="Fujitani Y."/>
            <person name="Takami H."/>
            <person name="Hayashi T."/>
            <person name="Sahin N."/>
            <person name="Tani A."/>
        </authorList>
    </citation>
    <scope>NUCLEOTIDE SEQUENCE</scope>
    <source>
        <strain evidence="2">DSM 14458</strain>
    </source>
</reference>
<evidence type="ECO:0000313" key="2">
    <source>
        <dbReference type="EMBL" id="GJE75997.1"/>
    </source>
</evidence>
<protein>
    <submittedName>
        <fullName evidence="2">Uncharacterized protein</fullName>
    </submittedName>
</protein>
<dbReference type="EMBL" id="BPRE01000007">
    <property type="protein sequence ID" value="GJE75997.1"/>
    <property type="molecule type" value="Genomic_DNA"/>
</dbReference>
<evidence type="ECO:0000313" key="3">
    <source>
        <dbReference type="Proteomes" id="UP001055093"/>
    </source>
</evidence>
<feature type="region of interest" description="Disordered" evidence="1">
    <location>
        <begin position="1"/>
        <end position="28"/>
    </location>
</feature>
<name>A0ABQ4UZ91_9HYPH</name>
<gene>
    <name evidence="2" type="ORF">BGCPKDLD_2588</name>
</gene>
<comment type="caution">
    <text evidence="2">The sequence shown here is derived from an EMBL/GenBank/DDBJ whole genome shotgun (WGS) entry which is preliminary data.</text>
</comment>
<reference evidence="2" key="2">
    <citation type="submission" date="2021-08" db="EMBL/GenBank/DDBJ databases">
        <authorList>
            <person name="Tani A."/>
            <person name="Ola A."/>
            <person name="Ogura Y."/>
            <person name="Katsura K."/>
            <person name="Hayashi T."/>
        </authorList>
    </citation>
    <scope>NUCLEOTIDE SEQUENCE</scope>
    <source>
        <strain evidence="2">DSM 14458</strain>
    </source>
</reference>
<feature type="compositionally biased region" description="Basic and acidic residues" evidence="1">
    <location>
        <begin position="1"/>
        <end position="12"/>
    </location>
</feature>
<dbReference type="RefSeq" id="WP_238308082.1">
    <property type="nucleotide sequence ID" value="NZ_BPRE01000007.1"/>
</dbReference>